<dbReference type="AlphaFoldDB" id="A0A512D1I0"/>
<dbReference type="PANTHER" id="PTHR37463">
    <property type="entry name" value="GSL3115 PROTEIN"/>
    <property type="match status" value="1"/>
</dbReference>
<evidence type="ECO:0000313" key="1">
    <source>
        <dbReference type="EMBL" id="GEO30120.1"/>
    </source>
</evidence>
<evidence type="ECO:0008006" key="3">
    <source>
        <dbReference type="Google" id="ProtNLM"/>
    </source>
</evidence>
<evidence type="ECO:0000313" key="2">
    <source>
        <dbReference type="Proteomes" id="UP000321534"/>
    </source>
</evidence>
<organism evidence="1 2">
    <name type="scientific">Terrabacter aerolatus</name>
    <dbReference type="NCBI Taxonomy" id="422442"/>
    <lineage>
        <taxon>Bacteria</taxon>
        <taxon>Bacillati</taxon>
        <taxon>Actinomycetota</taxon>
        <taxon>Actinomycetes</taxon>
        <taxon>Micrococcales</taxon>
        <taxon>Intrasporangiaceae</taxon>
        <taxon>Terrabacter</taxon>
    </lineage>
</organism>
<dbReference type="SUPFAM" id="SSF46785">
    <property type="entry name" value="Winged helix' DNA-binding domain"/>
    <property type="match status" value="1"/>
</dbReference>
<dbReference type="InterPro" id="IPR036390">
    <property type="entry name" value="WH_DNA-bd_sf"/>
</dbReference>
<accession>A0A512D1I0</accession>
<dbReference type="InterPro" id="IPR021660">
    <property type="entry name" value="DUF3253"/>
</dbReference>
<dbReference type="EMBL" id="BJYX01000008">
    <property type="protein sequence ID" value="GEO30120.1"/>
    <property type="molecule type" value="Genomic_DNA"/>
</dbReference>
<dbReference type="Proteomes" id="UP000321534">
    <property type="component" value="Unassembled WGS sequence"/>
</dbReference>
<dbReference type="Gene3D" id="1.10.10.10">
    <property type="entry name" value="Winged helix-like DNA-binding domain superfamily/Winged helix DNA-binding domain"/>
    <property type="match status" value="1"/>
</dbReference>
<dbReference type="InterPro" id="IPR017136">
    <property type="entry name" value="UCP037205"/>
</dbReference>
<reference evidence="1 2" key="1">
    <citation type="submission" date="2019-07" db="EMBL/GenBank/DDBJ databases">
        <title>Whole genome shotgun sequence of Terrabacter aerolatus NBRC 106305.</title>
        <authorList>
            <person name="Hosoyama A."/>
            <person name="Uohara A."/>
            <person name="Ohji S."/>
            <person name="Ichikawa N."/>
        </authorList>
    </citation>
    <scope>NUCLEOTIDE SEQUENCE [LARGE SCALE GENOMIC DNA]</scope>
    <source>
        <strain evidence="1 2">NBRC 106305</strain>
    </source>
</reference>
<keyword evidence="2" id="KW-1185">Reference proteome</keyword>
<comment type="caution">
    <text evidence="1">The sequence shown here is derived from an EMBL/GenBank/DDBJ whole genome shotgun (WGS) entry which is preliminary data.</text>
</comment>
<sequence>MHMSRTPLPTKPCARCGRTITWRKAWERDWASVRWCSDNCRKHGLTPVDIELEDALTKLVRAHAASATVDPSDAARSVGGADWETLVEPARNAARRLVAAGRAQIIQGGRVIDPDHAKGPITVRRPRR</sequence>
<dbReference type="PANTHER" id="PTHR37463:SF1">
    <property type="entry name" value="DUF2256 DOMAIN-CONTAINING PROTEIN"/>
    <property type="match status" value="1"/>
</dbReference>
<protein>
    <recommendedName>
        <fullName evidence="3">DUF2256 and DUF3253 domain-containing protein</fullName>
    </recommendedName>
</protein>
<dbReference type="Pfam" id="PF10013">
    <property type="entry name" value="DUF2256"/>
    <property type="match status" value="1"/>
</dbReference>
<gene>
    <name evidence="1" type="ORF">TAE01_19300</name>
</gene>
<name>A0A512D1I0_9MICO</name>
<dbReference type="InterPro" id="IPR036388">
    <property type="entry name" value="WH-like_DNA-bd_sf"/>
</dbReference>
<dbReference type="Pfam" id="PF11625">
    <property type="entry name" value="DUF3253"/>
    <property type="match status" value="1"/>
</dbReference>
<proteinExistence type="predicted"/>